<name>A0A4R4ZV71_9ACTN</name>
<protein>
    <submittedName>
        <fullName evidence="1">Uncharacterized protein</fullName>
    </submittedName>
</protein>
<dbReference type="RefSeq" id="WP_131903454.1">
    <property type="nucleotide sequence ID" value="NZ_SMKU01000534.1"/>
</dbReference>
<organism evidence="1 2">
    <name type="scientific">Actinomadura rubrisoli</name>
    <dbReference type="NCBI Taxonomy" id="2530368"/>
    <lineage>
        <taxon>Bacteria</taxon>
        <taxon>Bacillati</taxon>
        <taxon>Actinomycetota</taxon>
        <taxon>Actinomycetes</taxon>
        <taxon>Streptosporangiales</taxon>
        <taxon>Thermomonosporaceae</taxon>
        <taxon>Actinomadura</taxon>
    </lineage>
</organism>
<dbReference type="EMBL" id="SMKU01000534">
    <property type="protein sequence ID" value="TDD62276.1"/>
    <property type="molecule type" value="Genomic_DNA"/>
</dbReference>
<keyword evidence="2" id="KW-1185">Reference proteome</keyword>
<dbReference type="AlphaFoldDB" id="A0A4R4ZV71"/>
<gene>
    <name evidence="1" type="ORF">E1298_44755</name>
</gene>
<sequence length="140" mass="14878">MSGPETQCGLMKEFPGWLVEVEEVPGGAGWHAWRPGPPGRGGFFGAQADELGLLRELLAEADGVEARLALRGLAVELRKCGITATAYDTTLTATGPGGRTRLVTCRRGMFRWLDGDRVIGPVGDPLVTVDAVLAAFEDRA</sequence>
<evidence type="ECO:0000313" key="2">
    <source>
        <dbReference type="Proteomes" id="UP000294513"/>
    </source>
</evidence>
<comment type="caution">
    <text evidence="1">The sequence shown here is derived from an EMBL/GenBank/DDBJ whole genome shotgun (WGS) entry which is preliminary data.</text>
</comment>
<accession>A0A4R4ZV71</accession>
<dbReference type="Proteomes" id="UP000294513">
    <property type="component" value="Unassembled WGS sequence"/>
</dbReference>
<proteinExistence type="predicted"/>
<reference evidence="1 2" key="1">
    <citation type="submission" date="2019-03" db="EMBL/GenBank/DDBJ databases">
        <title>Draft genome sequences of novel Actinobacteria.</title>
        <authorList>
            <person name="Sahin N."/>
            <person name="Ay H."/>
            <person name="Saygin H."/>
        </authorList>
    </citation>
    <scope>NUCLEOTIDE SEQUENCE [LARGE SCALE GENOMIC DNA]</scope>
    <source>
        <strain evidence="1 2">H3C3</strain>
    </source>
</reference>
<dbReference type="OrthoDB" id="3483340at2"/>
<evidence type="ECO:0000313" key="1">
    <source>
        <dbReference type="EMBL" id="TDD62276.1"/>
    </source>
</evidence>